<evidence type="ECO:0000313" key="1">
    <source>
        <dbReference type="EMBL" id="MFC0213249.1"/>
    </source>
</evidence>
<dbReference type="EMBL" id="JBHLWN010000048">
    <property type="protein sequence ID" value="MFC0213249.1"/>
    <property type="molecule type" value="Genomic_DNA"/>
</dbReference>
<evidence type="ECO:0000313" key="2">
    <source>
        <dbReference type="Proteomes" id="UP001589776"/>
    </source>
</evidence>
<name>A0ABV6DKT9_9BACL</name>
<dbReference type="RefSeq" id="WP_377470538.1">
    <property type="nucleotide sequence ID" value="NZ_JBHLWN010000048.1"/>
</dbReference>
<protein>
    <submittedName>
        <fullName evidence="1">Uncharacterized protein</fullName>
    </submittedName>
</protein>
<accession>A0ABV6DKT9</accession>
<dbReference type="Proteomes" id="UP001589776">
    <property type="component" value="Unassembled WGS sequence"/>
</dbReference>
<comment type="caution">
    <text evidence="1">The sequence shown here is derived from an EMBL/GenBank/DDBJ whole genome shotgun (WGS) entry which is preliminary data.</text>
</comment>
<gene>
    <name evidence="1" type="ORF">ACFFK0_12445</name>
</gene>
<organism evidence="1 2">
    <name type="scientific">Paenibacillus chartarius</name>
    <dbReference type="NCBI Taxonomy" id="747481"/>
    <lineage>
        <taxon>Bacteria</taxon>
        <taxon>Bacillati</taxon>
        <taxon>Bacillota</taxon>
        <taxon>Bacilli</taxon>
        <taxon>Bacillales</taxon>
        <taxon>Paenibacillaceae</taxon>
        <taxon>Paenibacillus</taxon>
    </lineage>
</organism>
<sequence length="146" mass="15318">MELACSYAGYTLDLMRGREFLEHHKPNSEEYRRYIGMPVCIVLKDGSVIGGYVSAIENNELVLHGQRGERKVSPRPHEAKAQIAALGGLGALLGGLGGLRNGGGQGGGTAAQAAGGGSLFGGLGSWFRIGLSVVQFIFPLMRGFGI</sequence>
<reference evidence="1 2" key="1">
    <citation type="submission" date="2024-09" db="EMBL/GenBank/DDBJ databases">
        <authorList>
            <person name="Sun Q."/>
            <person name="Mori K."/>
        </authorList>
    </citation>
    <scope>NUCLEOTIDE SEQUENCE [LARGE SCALE GENOMIC DNA]</scope>
    <source>
        <strain evidence="1 2">CCM 7759</strain>
    </source>
</reference>
<proteinExistence type="predicted"/>
<keyword evidence="2" id="KW-1185">Reference proteome</keyword>